<dbReference type="SUPFAM" id="SSF47384">
    <property type="entry name" value="Homodimeric domain of signal transducing histidine kinase"/>
    <property type="match status" value="1"/>
</dbReference>
<dbReference type="InterPro" id="IPR050428">
    <property type="entry name" value="TCS_sensor_his_kinase"/>
</dbReference>
<feature type="region of interest" description="Disordered" evidence="11">
    <location>
        <begin position="474"/>
        <end position="497"/>
    </location>
</feature>
<dbReference type="Pfam" id="PF00672">
    <property type="entry name" value="HAMP"/>
    <property type="match status" value="1"/>
</dbReference>
<evidence type="ECO:0000256" key="10">
    <source>
        <dbReference type="ARBA" id="ARBA00023136"/>
    </source>
</evidence>
<dbReference type="InterPro" id="IPR003661">
    <property type="entry name" value="HisK_dim/P_dom"/>
</dbReference>
<evidence type="ECO:0000256" key="2">
    <source>
        <dbReference type="ARBA" id="ARBA00004141"/>
    </source>
</evidence>
<dbReference type="Pfam" id="PF00512">
    <property type="entry name" value="HisKA"/>
    <property type="match status" value="1"/>
</dbReference>
<comment type="subcellular location">
    <subcellularLocation>
        <location evidence="2">Membrane</location>
        <topology evidence="2">Multi-pass membrane protein</topology>
    </subcellularLocation>
</comment>
<evidence type="ECO:0000259" key="14">
    <source>
        <dbReference type="PROSITE" id="PS50885"/>
    </source>
</evidence>
<evidence type="ECO:0000256" key="7">
    <source>
        <dbReference type="ARBA" id="ARBA00022777"/>
    </source>
</evidence>
<evidence type="ECO:0000256" key="4">
    <source>
        <dbReference type="ARBA" id="ARBA00022553"/>
    </source>
</evidence>
<sequence length="497" mass="54163">MQPPEASARASCMPRSRSLSLHLLGVTAIVLALAGAAVVGTVAAVLRWGPELVWEHMLENNAERVVDGLRFNAAGRPYEVQLKRKMLAAYEVLTRDCVYRVLDTDGTVLMSSDRARSAYALPGADFDPALRRFALTQDGEKLQVITEGFEHEGRRMYVQVMRSERLQRIALDDDSQRVRSIIVGASIAAMLLFSVVVVLTLHRLLKPLRRAAAAAAAIDTDNLSTRLSLQEVPRELAPLFHSVNLALDRLEQGYRQQREFLATAAHELKTPLALMRGQVELGRISESGDHAMLLQDIDQMARQVHQLLHLAEASERQNYAMQDIDPYDILAQAGAQLERLAQRRRVRLVFIAADMHGGGHGRARIHADPGALSVLSKNLLENAIHHSPEGGAVTVHADESGLSVRDEGPGIPPEAMPHLYERFWRGPHRRDEGAGLGLSICAEIAKAHGWQLRAANVPGGALFEVLFRPAPAAQGAPQAASEHGAALPPAARPAAAS</sequence>
<dbReference type="PROSITE" id="PS50109">
    <property type="entry name" value="HIS_KIN"/>
    <property type="match status" value="1"/>
</dbReference>
<dbReference type="InterPro" id="IPR005467">
    <property type="entry name" value="His_kinase_dom"/>
</dbReference>
<keyword evidence="9" id="KW-0902">Two-component regulatory system</keyword>
<dbReference type="PROSITE" id="PS50885">
    <property type="entry name" value="HAMP"/>
    <property type="match status" value="1"/>
</dbReference>
<dbReference type="CDD" id="cd00075">
    <property type="entry name" value="HATPase"/>
    <property type="match status" value="1"/>
</dbReference>
<dbReference type="CDD" id="cd00082">
    <property type="entry name" value="HisKA"/>
    <property type="match status" value="1"/>
</dbReference>
<dbReference type="AlphaFoldDB" id="A0A2D0B631"/>
<proteinExistence type="predicted"/>
<dbReference type="PANTHER" id="PTHR45436:SF15">
    <property type="entry name" value="SENSOR HISTIDINE KINASE CUSS"/>
    <property type="match status" value="1"/>
</dbReference>
<organism evidence="15 16">
    <name type="scientific">Herbaspirillum robiniae</name>
    <dbReference type="NCBI Taxonomy" id="2014887"/>
    <lineage>
        <taxon>Bacteria</taxon>
        <taxon>Pseudomonadati</taxon>
        <taxon>Pseudomonadota</taxon>
        <taxon>Betaproteobacteria</taxon>
        <taxon>Burkholderiales</taxon>
        <taxon>Oxalobacteraceae</taxon>
        <taxon>Herbaspirillum</taxon>
    </lineage>
</organism>
<dbReference type="InterPro" id="IPR003660">
    <property type="entry name" value="HAMP_dom"/>
</dbReference>
<evidence type="ECO:0000256" key="9">
    <source>
        <dbReference type="ARBA" id="ARBA00023012"/>
    </source>
</evidence>
<protein>
    <recommendedName>
        <fullName evidence="3">histidine kinase</fullName>
        <ecNumber evidence="3">2.7.13.3</ecNumber>
    </recommendedName>
</protein>
<keyword evidence="7 15" id="KW-0418">Kinase</keyword>
<feature type="transmembrane region" description="Helical" evidence="12">
    <location>
        <begin position="21"/>
        <end position="46"/>
    </location>
</feature>
<keyword evidence="5" id="KW-0808">Transferase</keyword>
<evidence type="ECO:0000259" key="13">
    <source>
        <dbReference type="PROSITE" id="PS50109"/>
    </source>
</evidence>
<evidence type="ECO:0000256" key="11">
    <source>
        <dbReference type="SAM" id="MobiDB-lite"/>
    </source>
</evidence>
<dbReference type="InterPro" id="IPR036097">
    <property type="entry name" value="HisK_dim/P_sf"/>
</dbReference>
<dbReference type="Pfam" id="PF02518">
    <property type="entry name" value="HATPase_c"/>
    <property type="match status" value="1"/>
</dbReference>
<dbReference type="Proteomes" id="UP000197596">
    <property type="component" value="Unassembled WGS sequence"/>
</dbReference>
<dbReference type="Gene3D" id="1.10.287.130">
    <property type="match status" value="1"/>
</dbReference>
<evidence type="ECO:0000256" key="6">
    <source>
        <dbReference type="ARBA" id="ARBA00022692"/>
    </source>
</evidence>
<dbReference type="EC" id="2.7.13.3" evidence="3"/>
<dbReference type="InterPro" id="IPR004358">
    <property type="entry name" value="Sig_transdc_His_kin-like_C"/>
</dbReference>
<keyword evidence="10 12" id="KW-0472">Membrane</keyword>
<comment type="caution">
    <text evidence="15">The sequence shown here is derived from an EMBL/GenBank/DDBJ whole genome shotgun (WGS) entry which is preliminary data.</text>
</comment>
<keyword evidence="8 12" id="KW-1133">Transmembrane helix</keyword>
<evidence type="ECO:0000256" key="5">
    <source>
        <dbReference type="ARBA" id="ARBA00022679"/>
    </source>
</evidence>
<comment type="catalytic activity">
    <reaction evidence="1">
        <text>ATP + protein L-histidine = ADP + protein N-phospho-L-histidine.</text>
        <dbReference type="EC" id="2.7.13.3"/>
    </reaction>
</comment>
<evidence type="ECO:0000256" key="3">
    <source>
        <dbReference type="ARBA" id="ARBA00012438"/>
    </source>
</evidence>
<dbReference type="PRINTS" id="PR00344">
    <property type="entry name" value="BCTRLSENSOR"/>
</dbReference>
<dbReference type="SMART" id="SM00387">
    <property type="entry name" value="HATPase_c"/>
    <property type="match status" value="1"/>
</dbReference>
<evidence type="ECO:0000256" key="8">
    <source>
        <dbReference type="ARBA" id="ARBA00022989"/>
    </source>
</evidence>
<dbReference type="RefSeq" id="WP_088750469.1">
    <property type="nucleotide sequence ID" value="NZ_NJGU01000004.1"/>
</dbReference>
<reference evidence="15 16" key="1">
    <citation type="submission" date="2017-06" db="EMBL/GenBank/DDBJ databases">
        <title>Herbaspirillum phytohormonus sp. nov., isolated from the root nodule of Robinia pseudoacacia in lead-zinc mine.</title>
        <authorList>
            <person name="Fan M."/>
            <person name="Lin Y."/>
        </authorList>
    </citation>
    <scope>NUCLEOTIDE SEQUENCE [LARGE SCALE GENOMIC DNA]</scope>
    <source>
        <strain evidence="15 16">HZ10</strain>
    </source>
</reference>
<evidence type="ECO:0000256" key="1">
    <source>
        <dbReference type="ARBA" id="ARBA00000085"/>
    </source>
</evidence>
<name>A0A2D0B631_9BURK</name>
<dbReference type="InterPro" id="IPR036890">
    <property type="entry name" value="HATPase_C_sf"/>
</dbReference>
<keyword evidence="4" id="KW-0597">Phosphoprotein</keyword>
<evidence type="ECO:0000313" key="16">
    <source>
        <dbReference type="Proteomes" id="UP000197596"/>
    </source>
</evidence>
<dbReference type="Gene3D" id="3.30.565.10">
    <property type="entry name" value="Histidine kinase-like ATPase, C-terminal domain"/>
    <property type="match status" value="1"/>
</dbReference>
<evidence type="ECO:0000256" key="12">
    <source>
        <dbReference type="SAM" id="Phobius"/>
    </source>
</evidence>
<dbReference type="Gene3D" id="6.10.340.10">
    <property type="match status" value="1"/>
</dbReference>
<keyword evidence="6 12" id="KW-0812">Transmembrane</keyword>
<dbReference type="SMART" id="SM00388">
    <property type="entry name" value="HisKA"/>
    <property type="match status" value="1"/>
</dbReference>
<feature type="transmembrane region" description="Helical" evidence="12">
    <location>
        <begin position="181"/>
        <end position="201"/>
    </location>
</feature>
<accession>A0A2D0B631</accession>
<dbReference type="GO" id="GO:0000155">
    <property type="term" value="F:phosphorelay sensor kinase activity"/>
    <property type="evidence" value="ECO:0007669"/>
    <property type="project" value="InterPro"/>
</dbReference>
<dbReference type="EMBL" id="NJGU01000004">
    <property type="protein sequence ID" value="OWY29622.1"/>
    <property type="molecule type" value="Genomic_DNA"/>
</dbReference>
<feature type="domain" description="HAMP" evidence="14">
    <location>
        <begin position="202"/>
        <end position="255"/>
    </location>
</feature>
<gene>
    <name evidence="15" type="ORF">CEJ42_07070</name>
</gene>
<evidence type="ECO:0000313" key="15">
    <source>
        <dbReference type="EMBL" id="OWY29622.1"/>
    </source>
</evidence>
<dbReference type="SUPFAM" id="SSF55874">
    <property type="entry name" value="ATPase domain of HSP90 chaperone/DNA topoisomerase II/histidine kinase"/>
    <property type="match status" value="1"/>
</dbReference>
<dbReference type="PANTHER" id="PTHR45436">
    <property type="entry name" value="SENSOR HISTIDINE KINASE YKOH"/>
    <property type="match status" value="1"/>
</dbReference>
<dbReference type="SMART" id="SM00304">
    <property type="entry name" value="HAMP"/>
    <property type="match status" value="1"/>
</dbReference>
<dbReference type="GO" id="GO:0005886">
    <property type="term" value="C:plasma membrane"/>
    <property type="evidence" value="ECO:0007669"/>
    <property type="project" value="TreeGrafter"/>
</dbReference>
<feature type="domain" description="Histidine kinase" evidence="13">
    <location>
        <begin position="263"/>
        <end position="471"/>
    </location>
</feature>
<dbReference type="InterPro" id="IPR003594">
    <property type="entry name" value="HATPase_dom"/>
</dbReference>